<reference evidence="2" key="1">
    <citation type="journal article" date="2016" name="Nat. Genet.">
        <title>A high-quality carrot genome assembly provides new insights into carotenoid accumulation and asterid genome evolution.</title>
        <authorList>
            <person name="Iorizzo M."/>
            <person name="Ellison S."/>
            <person name="Senalik D."/>
            <person name="Zeng P."/>
            <person name="Satapoomin P."/>
            <person name="Huang J."/>
            <person name="Bowman M."/>
            <person name="Iovene M."/>
            <person name="Sanseverino W."/>
            <person name="Cavagnaro P."/>
            <person name="Yildiz M."/>
            <person name="Macko-Podgorni A."/>
            <person name="Moranska E."/>
            <person name="Grzebelus E."/>
            <person name="Grzebelus D."/>
            <person name="Ashrafi H."/>
            <person name="Zheng Z."/>
            <person name="Cheng S."/>
            <person name="Spooner D."/>
            <person name="Van Deynze A."/>
            <person name="Simon P."/>
        </authorList>
    </citation>
    <scope>NUCLEOTIDE SEQUENCE [LARGE SCALE GENOMIC DNA]</scope>
    <source>
        <tissue evidence="2">Leaf</tissue>
    </source>
</reference>
<gene>
    <name evidence="2" type="ORF">DCAR_029153</name>
    <name evidence="3" type="ORF">DCAR_0933508</name>
</gene>
<name>A0A175YE18_DAUCS</name>
<dbReference type="Gramene" id="KZM81540">
    <property type="protein sequence ID" value="KZM81540"/>
    <property type="gene ID" value="DCAR_029153"/>
</dbReference>
<feature type="transmembrane region" description="Helical" evidence="1">
    <location>
        <begin position="46"/>
        <end position="69"/>
    </location>
</feature>
<reference evidence="3" key="2">
    <citation type="submission" date="2022-03" db="EMBL/GenBank/DDBJ databases">
        <title>Draft title - Genomic analysis of global carrot germplasm unveils the trajectory of domestication and the origin of high carotenoid orange carrot.</title>
        <authorList>
            <person name="Iorizzo M."/>
            <person name="Ellison S."/>
            <person name="Senalik D."/>
            <person name="Macko-Podgorni A."/>
            <person name="Grzebelus D."/>
            <person name="Bostan H."/>
            <person name="Rolling W."/>
            <person name="Curaba J."/>
            <person name="Simon P."/>
        </authorList>
    </citation>
    <scope>NUCLEOTIDE SEQUENCE</scope>
    <source>
        <tissue evidence="3">Leaf</tissue>
    </source>
</reference>
<proteinExistence type="predicted"/>
<evidence type="ECO:0000313" key="3">
    <source>
        <dbReference type="EMBL" id="WOH13993.1"/>
    </source>
</evidence>
<organism evidence="2">
    <name type="scientific">Daucus carota subsp. sativus</name>
    <name type="common">Carrot</name>
    <dbReference type="NCBI Taxonomy" id="79200"/>
    <lineage>
        <taxon>Eukaryota</taxon>
        <taxon>Viridiplantae</taxon>
        <taxon>Streptophyta</taxon>
        <taxon>Embryophyta</taxon>
        <taxon>Tracheophyta</taxon>
        <taxon>Spermatophyta</taxon>
        <taxon>Magnoliopsida</taxon>
        <taxon>eudicotyledons</taxon>
        <taxon>Gunneridae</taxon>
        <taxon>Pentapetalae</taxon>
        <taxon>asterids</taxon>
        <taxon>campanulids</taxon>
        <taxon>Apiales</taxon>
        <taxon>Apiaceae</taxon>
        <taxon>Apioideae</taxon>
        <taxon>Scandiceae</taxon>
        <taxon>Daucinae</taxon>
        <taxon>Daucus</taxon>
        <taxon>Daucus sect. Daucus</taxon>
    </lineage>
</organism>
<keyword evidence="4" id="KW-1185">Reference proteome</keyword>
<keyword evidence="1" id="KW-1133">Transmembrane helix</keyword>
<sequence>MAMKASQQLYESLNGSAESETGKLAEGLYGQRNVAVWSKNWIAFRYAALLGLASFLLITDIQCCRLLFLYDPENISYGLFLMGMGNLIAFGVLAAQARELIDDSKTANDVPWWCYGCTSSR</sequence>
<feature type="transmembrane region" description="Helical" evidence="1">
    <location>
        <begin position="75"/>
        <end position="95"/>
    </location>
</feature>
<keyword evidence="1" id="KW-0472">Membrane</keyword>
<dbReference type="EMBL" id="CP093351">
    <property type="protein sequence ID" value="WOH13993.1"/>
    <property type="molecule type" value="Genomic_DNA"/>
</dbReference>
<dbReference type="AlphaFoldDB" id="A0A175YE18"/>
<protein>
    <submittedName>
        <fullName evidence="2">Uncharacterized protein</fullName>
    </submittedName>
</protein>
<keyword evidence="1" id="KW-0812">Transmembrane</keyword>
<evidence type="ECO:0000313" key="4">
    <source>
        <dbReference type="Proteomes" id="UP000077755"/>
    </source>
</evidence>
<accession>A0A175YE18</accession>
<evidence type="ECO:0000313" key="2">
    <source>
        <dbReference type="EMBL" id="KZM81540.1"/>
    </source>
</evidence>
<dbReference type="Proteomes" id="UP000077755">
    <property type="component" value="Chromosome 9"/>
</dbReference>
<evidence type="ECO:0000256" key="1">
    <source>
        <dbReference type="SAM" id="Phobius"/>
    </source>
</evidence>
<dbReference type="EMBL" id="LNRQ01000009">
    <property type="protein sequence ID" value="KZM81540.1"/>
    <property type="molecule type" value="Genomic_DNA"/>
</dbReference>